<dbReference type="RefSeq" id="WP_226937680.1">
    <property type="nucleotide sequence ID" value="NZ_JACDXX010000035.1"/>
</dbReference>
<name>A0ABS8CS75_9RHOB</name>
<gene>
    <name evidence="2" type="ORF">H0485_19980</name>
</gene>
<sequence length="84" mass="8959">MAKLTKTIIGVPSGEIYPREIPVGEECPENLLTHARASGALEAEEVKEPVMKTEEPPAKDPGSGDDKKAEDKKGDAAKKDEKAS</sequence>
<protein>
    <recommendedName>
        <fullName evidence="4">Phage protein</fullName>
    </recommendedName>
</protein>
<organism evidence="2 3">
    <name type="scientific">Pseudogemmobacter faecipullorum</name>
    <dbReference type="NCBI Taxonomy" id="2755041"/>
    <lineage>
        <taxon>Bacteria</taxon>
        <taxon>Pseudomonadati</taxon>
        <taxon>Pseudomonadota</taxon>
        <taxon>Alphaproteobacteria</taxon>
        <taxon>Rhodobacterales</taxon>
        <taxon>Paracoccaceae</taxon>
        <taxon>Pseudogemmobacter</taxon>
    </lineage>
</organism>
<dbReference type="EMBL" id="JACDXX010000035">
    <property type="protein sequence ID" value="MCB5412255.1"/>
    <property type="molecule type" value="Genomic_DNA"/>
</dbReference>
<evidence type="ECO:0000256" key="1">
    <source>
        <dbReference type="SAM" id="MobiDB-lite"/>
    </source>
</evidence>
<proteinExistence type="predicted"/>
<evidence type="ECO:0000313" key="2">
    <source>
        <dbReference type="EMBL" id="MCB5412255.1"/>
    </source>
</evidence>
<reference evidence="2 3" key="1">
    <citation type="submission" date="2020-07" db="EMBL/GenBank/DDBJ databases">
        <title>Pseudogemmobacter sp. nov., isolated from poultry manure in Taiwan.</title>
        <authorList>
            <person name="Lin S.-Y."/>
            <person name="Tang Y.-S."/>
            <person name="Young C.-C."/>
        </authorList>
    </citation>
    <scope>NUCLEOTIDE SEQUENCE [LARGE SCALE GENOMIC DNA]</scope>
    <source>
        <strain evidence="2 3">CC-YST710</strain>
    </source>
</reference>
<accession>A0ABS8CS75</accession>
<feature type="compositionally biased region" description="Basic and acidic residues" evidence="1">
    <location>
        <begin position="44"/>
        <end position="84"/>
    </location>
</feature>
<dbReference type="Proteomes" id="UP001198571">
    <property type="component" value="Unassembled WGS sequence"/>
</dbReference>
<comment type="caution">
    <text evidence="2">The sequence shown here is derived from an EMBL/GenBank/DDBJ whole genome shotgun (WGS) entry which is preliminary data.</text>
</comment>
<feature type="region of interest" description="Disordered" evidence="1">
    <location>
        <begin position="34"/>
        <end position="84"/>
    </location>
</feature>
<evidence type="ECO:0008006" key="4">
    <source>
        <dbReference type="Google" id="ProtNLM"/>
    </source>
</evidence>
<evidence type="ECO:0000313" key="3">
    <source>
        <dbReference type="Proteomes" id="UP001198571"/>
    </source>
</evidence>
<keyword evidence="3" id="KW-1185">Reference proteome</keyword>